<sequence>MNRLHARPALLSGGLLSGAFSGALAAGMILAGTAHAQGVEAPANSVLAPSPPPASEGTPPSGYAWGGGWMSNHYAGAYGGGMLALNPNRSLWEDGFAVRGDISAGRYSYNAIDRHVGLFDGDLLVGYRKATEAGNFGGYVGVAHIKHDNNDPAARLRGSKTGVAVLGEYSNTINKKVEVNLQGRYAEPFSSWSVSGRALWKMGDYQWFGPQVSFLRNDDYKEMTVGPLLKTMTSFGEVGLSGGWRHPIDSNNKDGYFASVYVAVPIR</sequence>
<keyword evidence="1" id="KW-0732">Signal</keyword>
<proteinExistence type="predicted"/>
<evidence type="ECO:0000313" key="2">
    <source>
        <dbReference type="EMBL" id="RAK53771.1"/>
    </source>
</evidence>
<dbReference type="EMBL" id="QFYQ01000001">
    <property type="protein sequence ID" value="RAK53771.1"/>
    <property type="molecule type" value="Genomic_DNA"/>
</dbReference>
<accession>A0A328AGS8</accession>
<reference evidence="3" key="1">
    <citation type="submission" date="2018-05" db="EMBL/GenBank/DDBJ databases">
        <authorList>
            <person name="Li X."/>
        </authorList>
    </citation>
    <scope>NUCLEOTIDE SEQUENCE [LARGE SCALE GENOMIC DNA]</scope>
    <source>
        <strain evidence="3">LX32</strain>
    </source>
</reference>
<feature type="chain" id="PRO_5016431795" description="Cellulose biosynthesis protein BcsS" evidence="1">
    <location>
        <begin position="26"/>
        <end position="267"/>
    </location>
</feature>
<comment type="caution">
    <text evidence="2">The sequence shown here is derived from an EMBL/GenBank/DDBJ whole genome shotgun (WGS) entry which is preliminary data.</text>
</comment>
<name>A0A328AGS8_9CAUL</name>
<dbReference type="OrthoDB" id="8479338at2"/>
<feature type="signal peptide" evidence="1">
    <location>
        <begin position="1"/>
        <end position="25"/>
    </location>
</feature>
<evidence type="ECO:0008006" key="4">
    <source>
        <dbReference type="Google" id="ProtNLM"/>
    </source>
</evidence>
<dbReference type="InterPro" id="IPR031485">
    <property type="entry name" value="CBP_BcsS"/>
</dbReference>
<dbReference type="Proteomes" id="UP000249254">
    <property type="component" value="Unassembled WGS sequence"/>
</dbReference>
<gene>
    <name evidence="2" type="ORF">DJ017_04125</name>
</gene>
<organism evidence="2 3">
    <name type="scientific">Phenylobacterium soli</name>
    <dbReference type="NCBI Taxonomy" id="2170551"/>
    <lineage>
        <taxon>Bacteria</taxon>
        <taxon>Pseudomonadati</taxon>
        <taxon>Pseudomonadota</taxon>
        <taxon>Alphaproteobacteria</taxon>
        <taxon>Caulobacterales</taxon>
        <taxon>Caulobacteraceae</taxon>
        <taxon>Phenylobacterium</taxon>
    </lineage>
</organism>
<dbReference type="Pfam" id="PF17036">
    <property type="entry name" value="CBP_BcsS"/>
    <property type="match status" value="1"/>
</dbReference>
<evidence type="ECO:0000313" key="3">
    <source>
        <dbReference type="Proteomes" id="UP000249254"/>
    </source>
</evidence>
<evidence type="ECO:0000256" key="1">
    <source>
        <dbReference type="SAM" id="SignalP"/>
    </source>
</evidence>
<protein>
    <recommendedName>
        <fullName evidence="4">Cellulose biosynthesis protein BcsS</fullName>
    </recommendedName>
</protein>
<dbReference type="AlphaFoldDB" id="A0A328AGS8"/>
<dbReference type="RefSeq" id="WP_111527522.1">
    <property type="nucleotide sequence ID" value="NZ_JBHRSG010000005.1"/>
</dbReference>
<keyword evidence="3" id="KW-1185">Reference proteome</keyword>